<gene>
    <name evidence="2" type="ORF">XIS1_600009</name>
</gene>
<keyword evidence="1" id="KW-1133">Transmembrane helix</keyword>
<evidence type="ECO:0000256" key="1">
    <source>
        <dbReference type="SAM" id="Phobius"/>
    </source>
</evidence>
<dbReference type="Proteomes" id="UP000196435">
    <property type="component" value="Unassembled WGS sequence"/>
</dbReference>
<dbReference type="AlphaFoldDB" id="A0A1N6MZD1"/>
<protein>
    <submittedName>
        <fullName evidence="2">Uncharacterized protein</fullName>
    </submittedName>
</protein>
<accession>A0A1N6MZD1</accession>
<organism evidence="2 3">
    <name type="scientific">Xenorhabdus innexi</name>
    <dbReference type="NCBI Taxonomy" id="290109"/>
    <lineage>
        <taxon>Bacteria</taxon>
        <taxon>Pseudomonadati</taxon>
        <taxon>Pseudomonadota</taxon>
        <taxon>Gammaproteobacteria</taxon>
        <taxon>Enterobacterales</taxon>
        <taxon>Morganellaceae</taxon>
        <taxon>Xenorhabdus</taxon>
    </lineage>
</organism>
<feature type="transmembrane region" description="Helical" evidence="1">
    <location>
        <begin position="20"/>
        <end position="47"/>
    </location>
</feature>
<sequence length="48" mass="5642">MLTFSRIRVPLSAGRRLLSIFIFTLSEQSYDMLLVLAIMAAIFWWYIS</sequence>
<proteinExistence type="predicted"/>
<evidence type="ECO:0000313" key="2">
    <source>
        <dbReference type="EMBL" id="SIP74243.1"/>
    </source>
</evidence>
<name>A0A1N6MZD1_9GAMM</name>
<keyword evidence="1" id="KW-0812">Transmembrane</keyword>
<dbReference type="EMBL" id="FTLG01000204">
    <property type="protein sequence ID" value="SIP74243.1"/>
    <property type="molecule type" value="Genomic_DNA"/>
</dbReference>
<reference evidence="3" key="1">
    <citation type="submission" date="2016-12" db="EMBL/GenBank/DDBJ databases">
        <authorList>
            <person name="Gaudriault S."/>
        </authorList>
    </citation>
    <scope>NUCLEOTIDE SEQUENCE [LARGE SCALE GENOMIC DNA]</scope>
    <source>
        <strain evidence="3">HGB1681 (deposited as PTA-6826 in the American Type Culture Collection)</strain>
    </source>
</reference>
<evidence type="ECO:0000313" key="3">
    <source>
        <dbReference type="Proteomes" id="UP000196435"/>
    </source>
</evidence>
<keyword evidence="1" id="KW-0472">Membrane</keyword>